<protein>
    <submittedName>
        <fullName evidence="4">Uncharacterized protein</fullName>
    </submittedName>
</protein>
<dbReference type="OrthoDB" id="1733769at2759"/>
<keyword evidence="2" id="KW-0813">Transport</keyword>
<dbReference type="AlphaFoldDB" id="A0A9Q1KLV3"/>
<organism evidence="4 5">
    <name type="scientific">Carnegiea gigantea</name>
    <dbReference type="NCBI Taxonomy" id="171969"/>
    <lineage>
        <taxon>Eukaryota</taxon>
        <taxon>Viridiplantae</taxon>
        <taxon>Streptophyta</taxon>
        <taxon>Embryophyta</taxon>
        <taxon>Tracheophyta</taxon>
        <taxon>Spermatophyta</taxon>
        <taxon>Magnoliopsida</taxon>
        <taxon>eudicotyledons</taxon>
        <taxon>Gunneridae</taxon>
        <taxon>Pentapetalae</taxon>
        <taxon>Caryophyllales</taxon>
        <taxon>Cactineae</taxon>
        <taxon>Cactaceae</taxon>
        <taxon>Cactoideae</taxon>
        <taxon>Echinocereeae</taxon>
        <taxon>Carnegiea</taxon>
    </lineage>
</organism>
<dbReference type="GO" id="GO:0006606">
    <property type="term" value="P:protein import into nucleus"/>
    <property type="evidence" value="ECO:0007669"/>
    <property type="project" value="TreeGrafter"/>
</dbReference>
<dbReference type="Proteomes" id="UP001153076">
    <property type="component" value="Unassembled WGS sequence"/>
</dbReference>
<evidence type="ECO:0000313" key="5">
    <source>
        <dbReference type="Proteomes" id="UP001153076"/>
    </source>
</evidence>
<dbReference type="GO" id="GO:0031080">
    <property type="term" value="C:nuclear pore outer ring"/>
    <property type="evidence" value="ECO:0007669"/>
    <property type="project" value="TreeGrafter"/>
</dbReference>
<dbReference type="PANTHER" id="PTHR13405">
    <property type="entry name" value="NUCLEAR PORE COMPLEX PROTEIN NUP133"/>
    <property type="match status" value="1"/>
</dbReference>
<dbReference type="GO" id="GO:0000972">
    <property type="term" value="P:transcription-dependent tethering of RNA polymerase II gene DNA at nuclear periphery"/>
    <property type="evidence" value="ECO:0007669"/>
    <property type="project" value="TreeGrafter"/>
</dbReference>
<dbReference type="GO" id="GO:0016973">
    <property type="term" value="P:poly(A)+ mRNA export from nucleus"/>
    <property type="evidence" value="ECO:0007669"/>
    <property type="project" value="TreeGrafter"/>
</dbReference>
<gene>
    <name evidence="4" type="ORF">Cgig2_007133</name>
</gene>
<evidence type="ECO:0000256" key="1">
    <source>
        <dbReference type="ARBA" id="ARBA00004123"/>
    </source>
</evidence>
<sequence>MEVMNRFDVQASNELSQFLFLEIQDEYWYSLGLVQRGQVGCSPVKEADCEAEVKPIRRIDAVFKFLKLQNDWKKLYDVSIAEGWRDEDTLSVLEKSVVFQASRRCYGRKSETYEGGFDEVLLLRQDGIEQLQSVDTGSASVEAILMQHEDFPVDGKLMVAALMWGGA</sequence>
<evidence type="ECO:0000256" key="3">
    <source>
        <dbReference type="ARBA" id="ARBA00023242"/>
    </source>
</evidence>
<proteinExistence type="predicted"/>
<comment type="caution">
    <text evidence="4">The sequence shown here is derived from an EMBL/GenBank/DDBJ whole genome shotgun (WGS) entry which is preliminary data.</text>
</comment>
<dbReference type="InterPro" id="IPR037624">
    <property type="entry name" value="Nup133-like"/>
</dbReference>
<evidence type="ECO:0000256" key="2">
    <source>
        <dbReference type="ARBA" id="ARBA00022448"/>
    </source>
</evidence>
<comment type="subcellular location">
    <subcellularLocation>
        <location evidence="1">Nucleus</location>
    </subcellularLocation>
</comment>
<keyword evidence="5" id="KW-1185">Reference proteome</keyword>
<dbReference type="PANTHER" id="PTHR13405:SF11">
    <property type="entry name" value="NUCLEAR PORE COMPLEX PROTEIN NUP133"/>
    <property type="match status" value="1"/>
</dbReference>
<dbReference type="EMBL" id="JAKOGI010000073">
    <property type="protein sequence ID" value="KAJ8445657.1"/>
    <property type="molecule type" value="Genomic_DNA"/>
</dbReference>
<accession>A0A9Q1KLV3</accession>
<name>A0A9Q1KLV3_9CARY</name>
<reference evidence="4" key="1">
    <citation type="submission" date="2022-04" db="EMBL/GenBank/DDBJ databases">
        <title>Carnegiea gigantea Genome sequencing and assembly v2.</title>
        <authorList>
            <person name="Copetti D."/>
            <person name="Sanderson M.J."/>
            <person name="Burquez A."/>
            <person name="Wojciechowski M.F."/>
        </authorList>
    </citation>
    <scope>NUCLEOTIDE SEQUENCE</scope>
    <source>
        <strain evidence="4">SGP5-SGP5p</strain>
        <tissue evidence="4">Aerial part</tissue>
    </source>
</reference>
<dbReference type="GO" id="GO:0017056">
    <property type="term" value="F:structural constituent of nuclear pore"/>
    <property type="evidence" value="ECO:0007669"/>
    <property type="project" value="InterPro"/>
</dbReference>
<evidence type="ECO:0000313" key="4">
    <source>
        <dbReference type="EMBL" id="KAJ8445657.1"/>
    </source>
</evidence>
<keyword evidence="3" id="KW-0539">Nucleus</keyword>